<protein>
    <recommendedName>
        <fullName evidence="3">Reverse transcriptase domain-containing protein</fullName>
    </recommendedName>
</protein>
<dbReference type="EMBL" id="CM035441">
    <property type="protein sequence ID" value="KAH7281195.1"/>
    <property type="molecule type" value="Genomic_DNA"/>
</dbReference>
<dbReference type="InterPro" id="IPR043502">
    <property type="entry name" value="DNA/RNA_pol_sf"/>
</dbReference>
<evidence type="ECO:0000313" key="2">
    <source>
        <dbReference type="Proteomes" id="UP000825935"/>
    </source>
</evidence>
<organism evidence="1 2">
    <name type="scientific">Ceratopteris richardii</name>
    <name type="common">Triangle waterfern</name>
    <dbReference type="NCBI Taxonomy" id="49495"/>
    <lineage>
        <taxon>Eukaryota</taxon>
        <taxon>Viridiplantae</taxon>
        <taxon>Streptophyta</taxon>
        <taxon>Embryophyta</taxon>
        <taxon>Tracheophyta</taxon>
        <taxon>Polypodiopsida</taxon>
        <taxon>Polypodiidae</taxon>
        <taxon>Polypodiales</taxon>
        <taxon>Pteridineae</taxon>
        <taxon>Pteridaceae</taxon>
        <taxon>Parkerioideae</taxon>
        <taxon>Ceratopteris</taxon>
    </lineage>
</organism>
<name>A0A8T2QC59_CERRI</name>
<evidence type="ECO:0008006" key="3">
    <source>
        <dbReference type="Google" id="ProtNLM"/>
    </source>
</evidence>
<dbReference type="Proteomes" id="UP000825935">
    <property type="component" value="Chromosome 36"/>
</dbReference>
<sequence>MENFDLSKIFNRSTKEPQNIGNRPIVDEFEEAFVGHPIYSMVDPYFNDDQLQLVVESRDITTMKTPLSLVRMCTLHQGATNSVAHMMNTMNLAIHDFIPHIAMPFIDDIPIKSCLEKENDFTLDDEKCSKFVKGHIIDCEKILQWFIDVGLTLSIEKSTFGVNEVLILRKPIFLIVTTSPIGIGWVVGQEEEKRNRYAI</sequence>
<dbReference type="AlphaFoldDB" id="A0A8T2QC59"/>
<dbReference type="OrthoDB" id="3186349at2759"/>
<accession>A0A8T2QC59</accession>
<dbReference type="Gene3D" id="3.30.70.270">
    <property type="match status" value="1"/>
</dbReference>
<dbReference type="SUPFAM" id="SSF56672">
    <property type="entry name" value="DNA/RNA polymerases"/>
    <property type="match status" value="1"/>
</dbReference>
<comment type="caution">
    <text evidence="1">The sequence shown here is derived from an EMBL/GenBank/DDBJ whole genome shotgun (WGS) entry which is preliminary data.</text>
</comment>
<dbReference type="InterPro" id="IPR043128">
    <property type="entry name" value="Rev_trsase/Diguanyl_cyclase"/>
</dbReference>
<evidence type="ECO:0000313" key="1">
    <source>
        <dbReference type="EMBL" id="KAH7281195.1"/>
    </source>
</evidence>
<reference evidence="1" key="1">
    <citation type="submission" date="2021-08" db="EMBL/GenBank/DDBJ databases">
        <title>WGS assembly of Ceratopteris richardii.</title>
        <authorList>
            <person name="Marchant D.B."/>
            <person name="Chen G."/>
            <person name="Jenkins J."/>
            <person name="Shu S."/>
            <person name="Leebens-Mack J."/>
            <person name="Grimwood J."/>
            <person name="Schmutz J."/>
            <person name="Soltis P."/>
            <person name="Soltis D."/>
            <person name="Chen Z.-H."/>
        </authorList>
    </citation>
    <scope>NUCLEOTIDE SEQUENCE</scope>
    <source>
        <strain evidence="1">Whitten #5841</strain>
        <tissue evidence="1">Leaf</tissue>
    </source>
</reference>
<gene>
    <name evidence="1" type="ORF">KP509_36G034900</name>
</gene>
<proteinExistence type="predicted"/>
<keyword evidence="2" id="KW-1185">Reference proteome</keyword>